<dbReference type="InterPro" id="IPR044152">
    <property type="entry name" value="YqjM-like"/>
</dbReference>
<gene>
    <name evidence="7" type="ORF">F5Z01DRAFT_489384</name>
</gene>
<evidence type="ECO:0000256" key="3">
    <source>
        <dbReference type="ARBA" id="ARBA00022643"/>
    </source>
</evidence>
<dbReference type="SUPFAM" id="SSF51395">
    <property type="entry name" value="FMN-linked oxidoreductases"/>
    <property type="match status" value="1"/>
</dbReference>
<dbReference type="CDD" id="cd02932">
    <property type="entry name" value="OYE_YqiM_FMN"/>
    <property type="match status" value="1"/>
</dbReference>
<dbReference type="Gene3D" id="3.20.20.70">
    <property type="entry name" value="Aldolase class I"/>
    <property type="match status" value="1"/>
</dbReference>
<dbReference type="EMBL" id="MU251247">
    <property type="protein sequence ID" value="KAG9256816.1"/>
    <property type="molecule type" value="Genomic_DNA"/>
</dbReference>
<evidence type="ECO:0000256" key="5">
    <source>
        <dbReference type="ARBA" id="ARBA00023002"/>
    </source>
</evidence>
<comment type="caution">
    <text evidence="7">The sequence shown here is derived from an EMBL/GenBank/DDBJ whole genome shotgun (WGS) entry which is preliminary data.</text>
</comment>
<evidence type="ECO:0000313" key="8">
    <source>
        <dbReference type="Proteomes" id="UP000887229"/>
    </source>
</evidence>
<evidence type="ECO:0000256" key="2">
    <source>
        <dbReference type="ARBA" id="ARBA00022630"/>
    </source>
</evidence>
<evidence type="ECO:0000256" key="4">
    <source>
        <dbReference type="ARBA" id="ARBA00022857"/>
    </source>
</evidence>
<proteinExistence type="predicted"/>
<sequence>MAAYLAQRICHPHHGITVSRTGTPRPEKDAKCMQPIENVPAKGVSFFTPEQKPQAGRAVDPQPNGKKIPKLFTPLKIRGIEMQNRIWVSPMCQYSAHEGFHTPWHITHYGGMIQRGPGLMMVEATAVQANGRITPEDSGIWLDAHVDTLKKHVDFAHSQNALIGIQLAHAGRKASTVAPWLSAGATATKEVHGWPDDVVGPSDVAFAEHYPTPRAMTLDEIEEFKKDFLVAVSRALRAGFDVIELHFAHGYLVSTFFSPAVNKRTDKYGGSFENRIRLGVELVEATRAMIPDLMPLFVRISATDWLDTNPNWKGESWRAKDSAELAKILATKGVDVLDVSSGGNHSDQKVIGGPGYQAPFAKQIKKAVGDKMLVSSVGSIKTGQLAEEIISDSEVPLDLIAAGRMFQKNPGLVWQWADDLDTSIHLAHQISWGFGGRASKKAST</sequence>
<dbReference type="PANTHER" id="PTHR43303">
    <property type="entry name" value="NADPH DEHYDROGENASE C23G7.10C-RELATED"/>
    <property type="match status" value="1"/>
</dbReference>
<comment type="cofactor">
    <cofactor evidence="1">
        <name>FMN</name>
        <dbReference type="ChEBI" id="CHEBI:58210"/>
    </cofactor>
</comment>
<evidence type="ECO:0000313" key="7">
    <source>
        <dbReference type="EMBL" id="KAG9256816.1"/>
    </source>
</evidence>
<feature type="domain" description="NADH:flavin oxidoreductase/NADH oxidase N-terminal" evidence="6">
    <location>
        <begin position="70"/>
        <end position="418"/>
    </location>
</feature>
<dbReference type="GO" id="GO:0010181">
    <property type="term" value="F:FMN binding"/>
    <property type="evidence" value="ECO:0007669"/>
    <property type="project" value="InterPro"/>
</dbReference>
<dbReference type="GeneID" id="70291057"/>
<keyword evidence="3" id="KW-0288">FMN</keyword>
<dbReference type="InterPro" id="IPR013785">
    <property type="entry name" value="Aldolase_TIM"/>
</dbReference>
<dbReference type="OrthoDB" id="72788at2759"/>
<name>A0A9P8CTG9_9HYPO</name>
<accession>A0A9P8CTG9</accession>
<keyword evidence="2" id="KW-0285">Flavoprotein</keyword>
<reference evidence="7" key="1">
    <citation type="journal article" date="2021" name="IMA Fungus">
        <title>Genomic characterization of three marine fungi, including Emericellopsis atlantica sp. nov. with signatures of a generalist lifestyle and marine biomass degradation.</title>
        <authorList>
            <person name="Hagestad O.C."/>
            <person name="Hou L."/>
            <person name="Andersen J.H."/>
            <person name="Hansen E.H."/>
            <person name="Altermark B."/>
            <person name="Li C."/>
            <person name="Kuhnert E."/>
            <person name="Cox R.J."/>
            <person name="Crous P.W."/>
            <person name="Spatafora J.W."/>
            <person name="Lail K."/>
            <person name="Amirebrahimi M."/>
            <person name="Lipzen A."/>
            <person name="Pangilinan J."/>
            <person name="Andreopoulos W."/>
            <person name="Hayes R.D."/>
            <person name="Ng V."/>
            <person name="Grigoriev I.V."/>
            <person name="Jackson S.A."/>
            <person name="Sutton T.D.S."/>
            <person name="Dobson A.D.W."/>
            <person name="Rama T."/>
        </authorList>
    </citation>
    <scope>NUCLEOTIDE SEQUENCE</scope>
    <source>
        <strain evidence="7">TS7</strain>
    </source>
</reference>
<organism evidence="7 8">
    <name type="scientific">Emericellopsis atlantica</name>
    <dbReference type="NCBI Taxonomy" id="2614577"/>
    <lineage>
        <taxon>Eukaryota</taxon>
        <taxon>Fungi</taxon>
        <taxon>Dikarya</taxon>
        <taxon>Ascomycota</taxon>
        <taxon>Pezizomycotina</taxon>
        <taxon>Sordariomycetes</taxon>
        <taxon>Hypocreomycetidae</taxon>
        <taxon>Hypocreales</taxon>
        <taxon>Bionectriaceae</taxon>
        <taxon>Emericellopsis</taxon>
    </lineage>
</organism>
<dbReference type="AlphaFoldDB" id="A0A9P8CTG9"/>
<dbReference type="GO" id="GO:0003959">
    <property type="term" value="F:NADPH dehydrogenase activity"/>
    <property type="evidence" value="ECO:0007669"/>
    <property type="project" value="InterPro"/>
</dbReference>
<dbReference type="PANTHER" id="PTHR43303:SF4">
    <property type="entry name" value="NADPH DEHYDROGENASE C23G7.10C-RELATED"/>
    <property type="match status" value="1"/>
</dbReference>
<keyword evidence="5" id="KW-0560">Oxidoreductase</keyword>
<dbReference type="InterPro" id="IPR001155">
    <property type="entry name" value="OxRdtase_FMN_N"/>
</dbReference>
<evidence type="ECO:0000259" key="6">
    <source>
        <dbReference type="Pfam" id="PF00724"/>
    </source>
</evidence>
<dbReference type="GO" id="GO:0050661">
    <property type="term" value="F:NADP binding"/>
    <property type="evidence" value="ECO:0007669"/>
    <property type="project" value="InterPro"/>
</dbReference>
<dbReference type="Pfam" id="PF00724">
    <property type="entry name" value="Oxidored_FMN"/>
    <property type="match status" value="1"/>
</dbReference>
<protein>
    <recommendedName>
        <fullName evidence="6">NADH:flavin oxidoreductase/NADH oxidase N-terminal domain-containing protein</fullName>
    </recommendedName>
</protein>
<keyword evidence="4" id="KW-0521">NADP</keyword>
<keyword evidence="8" id="KW-1185">Reference proteome</keyword>
<dbReference type="RefSeq" id="XP_046120740.1">
    <property type="nucleotide sequence ID" value="XM_046260154.1"/>
</dbReference>
<dbReference type="Proteomes" id="UP000887229">
    <property type="component" value="Unassembled WGS sequence"/>
</dbReference>
<evidence type="ECO:0000256" key="1">
    <source>
        <dbReference type="ARBA" id="ARBA00001917"/>
    </source>
</evidence>